<keyword evidence="3" id="KW-1185">Reference proteome</keyword>
<keyword evidence="1" id="KW-0472">Membrane</keyword>
<dbReference type="EMBL" id="FRYK01000001">
    <property type="protein sequence ID" value="SHO71946.1"/>
    <property type="molecule type" value="Genomic_DNA"/>
</dbReference>
<keyword evidence="1" id="KW-1133">Transmembrane helix</keyword>
<protein>
    <submittedName>
        <fullName evidence="2">Uncharacterized protein</fullName>
    </submittedName>
</protein>
<accession>A0A1M7ZSU0</accession>
<evidence type="ECO:0000313" key="3">
    <source>
        <dbReference type="Proteomes" id="UP000184611"/>
    </source>
</evidence>
<organism evidence="2 3">
    <name type="scientific">Flavobacterium cucumis</name>
    <dbReference type="NCBI Taxonomy" id="416016"/>
    <lineage>
        <taxon>Bacteria</taxon>
        <taxon>Pseudomonadati</taxon>
        <taxon>Bacteroidota</taxon>
        <taxon>Flavobacteriia</taxon>
        <taxon>Flavobacteriales</taxon>
        <taxon>Flavobacteriaceae</taxon>
        <taxon>Flavobacterium</taxon>
    </lineage>
</organism>
<dbReference type="Proteomes" id="UP000184611">
    <property type="component" value="Unassembled WGS sequence"/>
</dbReference>
<feature type="transmembrane region" description="Helical" evidence="1">
    <location>
        <begin position="5"/>
        <end position="23"/>
    </location>
</feature>
<gene>
    <name evidence="2" type="ORF">SAMN05443547_0265</name>
</gene>
<dbReference type="AlphaFoldDB" id="A0A1M7ZSU0"/>
<dbReference type="OrthoDB" id="1187639at2"/>
<dbReference type="RefSeq" id="WP_073580650.1">
    <property type="nucleotide sequence ID" value="NZ_FRYK01000001.1"/>
</dbReference>
<evidence type="ECO:0000256" key="1">
    <source>
        <dbReference type="SAM" id="Phobius"/>
    </source>
</evidence>
<name>A0A1M7ZSU0_9FLAO</name>
<keyword evidence="1" id="KW-0812">Transmembrane</keyword>
<dbReference type="STRING" id="416016.SAMN05443547_0265"/>
<evidence type="ECO:0000313" key="2">
    <source>
        <dbReference type="EMBL" id="SHO71946.1"/>
    </source>
</evidence>
<sequence length="238" mass="28593">MTRKIYYIIIFMVALLINCNLHSQNKIEDLFDNTVGKENLPLNNGVFYFNTFKTFDTHQFYSSNKYSSEALIYDNQFYNSVNLKYDSYQDALVFKPYGESENFGIVLVQQKVSKFTLNNKNFVNLNLTTNKNLTDIKGYYEENWRGKNFIFYIKHKKTRRELIKNQTSYTDFEIYNEFLIFKNNLYYSVESKNNLINLFPILKKEIKTFYSDNSKLLKNNKTEFFEKLLRFIDQLTFT</sequence>
<proteinExistence type="predicted"/>
<reference evidence="3" key="1">
    <citation type="submission" date="2016-12" db="EMBL/GenBank/DDBJ databases">
        <authorList>
            <person name="Varghese N."/>
            <person name="Submissions S."/>
        </authorList>
    </citation>
    <scope>NUCLEOTIDE SEQUENCE [LARGE SCALE GENOMIC DNA]</scope>
    <source>
        <strain evidence="3">DSM 18830</strain>
    </source>
</reference>